<dbReference type="Gene3D" id="3.40.50.300">
    <property type="entry name" value="P-loop containing nucleotide triphosphate hydrolases"/>
    <property type="match status" value="1"/>
</dbReference>
<dbReference type="Pfam" id="PF23559">
    <property type="entry name" value="WHD_DRP"/>
    <property type="match status" value="1"/>
</dbReference>
<dbReference type="KEGG" id="qlo:115986920"/>
<dbReference type="Gene3D" id="1.10.10.10">
    <property type="entry name" value="Winged helix-like DNA-binding domain superfamily/Winged helix DNA-binding domain"/>
    <property type="match status" value="1"/>
</dbReference>
<evidence type="ECO:0000256" key="1">
    <source>
        <dbReference type="ARBA" id="ARBA00022614"/>
    </source>
</evidence>
<evidence type="ECO:0000256" key="2">
    <source>
        <dbReference type="ARBA" id="ARBA00022737"/>
    </source>
</evidence>
<dbReference type="InterPro" id="IPR056789">
    <property type="entry name" value="LRR_R13L1-DRL21"/>
</dbReference>
<dbReference type="Gene3D" id="3.80.10.10">
    <property type="entry name" value="Ribonuclease Inhibitor"/>
    <property type="match status" value="2"/>
</dbReference>
<dbReference type="InterPro" id="IPR058922">
    <property type="entry name" value="WHD_DRP"/>
</dbReference>
<dbReference type="SUPFAM" id="SSF52540">
    <property type="entry name" value="P-loop containing nucleoside triphosphate hydrolases"/>
    <property type="match status" value="1"/>
</dbReference>
<evidence type="ECO:0000256" key="5">
    <source>
        <dbReference type="ARBA" id="ARBA00022840"/>
    </source>
</evidence>
<keyword evidence="11" id="KW-1185">Reference proteome</keyword>
<dbReference type="AlphaFoldDB" id="A0A7N2LC24"/>
<evidence type="ECO:0000259" key="6">
    <source>
        <dbReference type="Pfam" id="PF00931"/>
    </source>
</evidence>
<sequence length="1156" mass="131130">MAAEFVGGAVFSAFLQVAFDRVASRDVVNFLKGSKVIEGLVRKLKLMLITADSVLSDAEEKQFEYPNVKRWLNELKDAVYVADDLLDEIATEALRSKSEAEFQTSTSTVWDFFSANSFDIQSKLEKILDNLEYIIKQKDVLSLVASVALKDTPGLKGIQSRPLTTSCPEEYGVFGRDKDKEGIFEKFQSNGASVDGICVVPIVAMGGVGKTTLARFVFNDKRINESFDLKAWVCVSENFDNFRIAKTIFEEVTSSACDNQNMNFLQNKIREKFMEKKVFLVLDDVWNEKYSDWAELLKVFRCGAKEIKIIVTTRSTKVASNVRTVADFFLRQLSEKECWSLFKKHTFINGKASDPILEDIGRQIVQKCKGLPLAAKTLGGLLRCQQDPKEWTMILKSDIWNIPEKESDILPALRLSYHYLPSHLKHCFAYCSILPKGYEFKKEELVLLWMAQNFLQQSKGNGRMEEIGERYFDDLVSRSLLQQSSTNESRFIMHDLVNDLATFISGEFCFRFVENDELNKITEKTRHFSYPKGRFDNSKKFEFLYEAKGLRTFLGEKQLLLPWENYNSVEKIMIDDLLEEFKTLRVLSLSSMGIRELPNSIDNLKHLRYLNILCTKISHLPDSICNLYCLQTLILSRYITKLPTNTSKLINLRHLDNSGAKMEEMPPHMGKMKNLIKLPVFVVGKRDDGSSIRELVELQHLSETLSLLNLESVQCINKDTAEVILKNKQDLSELKLEWKHGHGAEDSEKERIMLEQLCPCTNLNSLTITNYEGTSFPKWLGDSSFSKMVSIELRDCDNCFSLPPLGQLPYLKSLEIECFGEISSVGPEFYGNTINPFRALECLSFENMLEWQEWVIFEGEVFSCLQKLYIDNCPKLSGGLPVQLPSLTELRISQCKQLVASLPNSPALHQLVCTGKIQIPRGHDYQSLKTVFIAGGGDSILSFLPEFTSLSRLEFFECLDLVSFPSGGLRAPNLSQIVIFVCRNLKSLPEGMHTLLPSLVGLKLYGCPKLESFPEGGLPSSLESLAIHGCEKLISRRMELGLQGLHSLRSFTISNHCNELESFPEEALLPPNLTDFAISYLPNLKLLNGKGFQLLTSLKNLRIRSCNNLDCLLEDVLPTTLCELHISDCHLLKERYGNEKGEGQVKIAHIPRICIR</sequence>
<dbReference type="GO" id="GO:0006952">
    <property type="term" value="P:defense response"/>
    <property type="evidence" value="ECO:0007669"/>
    <property type="project" value="UniProtKB-KW"/>
</dbReference>
<dbReference type="GO" id="GO:0051707">
    <property type="term" value="P:response to other organism"/>
    <property type="evidence" value="ECO:0007669"/>
    <property type="project" value="UniProtKB-ARBA"/>
</dbReference>
<name>A0A7N2LC24_QUELO</name>
<dbReference type="OMA" id="IHECCES"/>
<dbReference type="InterPro" id="IPR036388">
    <property type="entry name" value="WH-like_DNA-bd_sf"/>
</dbReference>
<dbReference type="FunFam" id="1.10.10.10:FF:000322">
    <property type="entry name" value="Probable disease resistance protein At1g63360"/>
    <property type="match status" value="1"/>
</dbReference>
<gene>
    <name evidence="10" type="primary">LOC115986920</name>
</gene>
<dbReference type="InterPro" id="IPR002182">
    <property type="entry name" value="NB-ARC"/>
</dbReference>
<accession>A0A7N2LC24</accession>
<dbReference type="InterPro" id="IPR027417">
    <property type="entry name" value="P-loop_NTPase"/>
</dbReference>
<feature type="domain" description="Disease resistance N-terminal" evidence="7">
    <location>
        <begin position="12"/>
        <end position="103"/>
    </location>
</feature>
<evidence type="ECO:0000259" key="9">
    <source>
        <dbReference type="Pfam" id="PF25019"/>
    </source>
</evidence>
<dbReference type="GO" id="GO:0005524">
    <property type="term" value="F:ATP binding"/>
    <property type="evidence" value="ECO:0007669"/>
    <property type="project" value="UniProtKB-KW"/>
</dbReference>
<dbReference type="GO" id="GO:0043531">
    <property type="term" value="F:ADP binding"/>
    <property type="evidence" value="ECO:0007669"/>
    <property type="project" value="InterPro"/>
</dbReference>
<evidence type="ECO:0000259" key="8">
    <source>
        <dbReference type="Pfam" id="PF23559"/>
    </source>
</evidence>
<keyword evidence="1" id="KW-0433">Leucine-rich repeat</keyword>
<dbReference type="Pfam" id="PF00931">
    <property type="entry name" value="NB-ARC"/>
    <property type="match status" value="1"/>
</dbReference>
<feature type="domain" description="Disease resistance protein winged helix" evidence="8">
    <location>
        <begin position="433"/>
        <end position="501"/>
    </location>
</feature>
<dbReference type="Gene3D" id="1.10.8.430">
    <property type="entry name" value="Helical domain of apoptotic protease-activating factors"/>
    <property type="match status" value="1"/>
</dbReference>
<evidence type="ECO:0000313" key="11">
    <source>
        <dbReference type="Proteomes" id="UP000594261"/>
    </source>
</evidence>
<dbReference type="SUPFAM" id="SSF52058">
    <property type="entry name" value="L domain-like"/>
    <property type="match status" value="2"/>
</dbReference>
<dbReference type="PANTHER" id="PTHR36766:SF31">
    <property type="entry name" value="DISEASE RESISTANCE RPP13-LIKE PROTEIN 1"/>
    <property type="match status" value="1"/>
</dbReference>
<reference evidence="10" key="2">
    <citation type="submission" date="2021-01" db="UniProtKB">
        <authorList>
            <consortium name="EnsemblPlants"/>
        </authorList>
    </citation>
    <scope>IDENTIFICATION</scope>
</reference>
<keyword evidence="2" id="KW-0677">Repeat</keyword>
<evidence type="ECO:0000259" key="7">
    <source>
        <dbReference type="Pfam" id="PF18052"/>
    </source>
</evidence>
<dbReference type="EMBL" id="LRBV02000004">
    <property type="status" value="NOT_ANNOTATED_CDS"/>
    <property type="molecule type" value="Genomic_DNA"/>
</dbReference>
<organism evidence="10 11">
    <name type="scientific">Quercus lobata</name>
    <name type="common">Valley oak</name>
    <dbReference type="NCBI Taxonomy" id="97700"/>
    <lineage>
        <taxon>Eukaryota</taxon>
        <taxon>Viridiplantae</taxon>
        <taxon>Streptophyta</taxon>
        <taxon>Embryophyta</taxon>
        <taxon>Tracheophyta</taxon>
        <taxon>Spermatophyta</taxon>
        <taxon>Magnoliopsida</taxon>
        <taxon>eudicotyledons</taxon>
        <taxon>Gunneridae</taxon>
        <taxon>Pentapetalae</taxon>
        <taxon>rosids</taxon>
        <taxon>fabids</taxon>
        <taxon>Fagales</taxon>
        <taxon>Fagaceae</taxon>
        <taxon>Quercus</taxon>
    </lineage>
</organism>
<dbReference type="Gene3D" id="1.20.5.4130">
    <property type="match status" value="1"/>
</dbReference>
<evidence type="ECO:0008006" key="12">
    <source>
        <dbReference type="Google" id="ProtNLM"/>
    </source>
</evidence>
<dbReference type="InterPro" id="IPR041118">
    <property type="entry name" value="Rx_N"/>
</dbReference>
<evidence type="ECO:0000313" key="10">
    <source>
        <dbReference type="EnsemblPlants" id="QL04p014006:mrna:CDS:7"/>
    </source>
</evidence>
<dbReference type="InterPro" id="IPR032675">
    <property type="entry name" value="LRR_dom_sf"/>
</dbReference>
<feature type="domain" description="R13L1/DRL21-like LRR repeat region" evidence="9">
    <location>
        <begin position="692"/>
        <end position="818"/>
    </location>
</feature>
<reference evidence="10 11" key="1">
    <citation type="journal article" date="2016" name="G3 (Bethesda)">
        <title>First Draft Assembly and Annotation of the Genome of a California Endemic Oak Quercus lobata Nee (Fagaceae).</title>
        <authorList>
            <person name="Sork V.L."/>
            <person name="Fitz-Gibbon S.T."/>
            <person name="Puiu D."/>
            <person name="Crepeau M."/>
            <person name="Gugger P.F."/>
            <person name="Sherman R."/>
            <person name="Stevens K."/>
            <person name="Langley C.H."/>
            <person name="Pellegrini M."/>
            <person name="Salzberg S.L."/>
        </authorList>
    </citation>
    <scope>NUCLEOTIDE SEQUENCE [LARGE SCALE GENOMIC DNA]</scope>
    <source>
        <strain evidence="10 11">cv. SW786</strain>
    </source>
</reference>
<evidence type="ECO:0000256" key="3">
    <source>
        <dbReference type="ARBA" id="ARBA00022741"/>
    </source>
</evidence>
<dbReference type="Gramene" id="QL04p014006:mrna">
    <property type="protein sequence ID" value="QL04p014006:mrna:CDS:7"/>
    <property type="gene ID" value="QL04p014006"/>
</dbReference>
<dbReference type="Pfam" id="PF18052">
    <property type="entry name" value="Rx_N"/>
    <property type="match status" value="1"/>
</dbReference>
<dbReference type="Pfam" id="PF25019">
    <property type="entry name" value="LRR_R13L1-DRL21"/>
    <property type="match status" value="1"/>
</dbReference>
<proteinExistence type="predicted"/>
<dbReference type="PANTHER" id="PTHR36766">
    <property type="entry name" value="PLANT BROAD-SPECTRUM MILDEW RESISTANCE PROTEIN RPW8"/>
    <property type="match status" value="1"/>
</dbReference>
<protein>
    <recommendedName>
        <fullName evidence="12">Disease resistance RPP13-like protein 1</fullName>
    </recommendedName>
</protein>
<dbReference type="InParanoid" id="A0A7N2LC24"/>
<keyword evidence="4" id="KW-0611">Plant defense</keyword>
<dbReference type="RefSeq" id="XP_030966208.1">
    <property type="nucleotide sequence ID" value="XM_031110348.1"/>
</dbReference>
<dbReference type="GeneID" id="115986920"/>
<feature type="domain" description="NB-ARC" evidence="6">
    <location>
        <begin position="194"/>
        <end position="347"/>
    </location>
</feature>
<dbReference type="EnsemblPlants" id="QL04p014006:mrna">
    <property type="protein sequence ID" value="QL04p014006:mrna:CDS:7"/>
    <property type="gene ID" value="QL04p014006"/>
</dbReference>
<dbReference type="PRINTS" id="PR00364">
    <property type="entry name" value="DISEASERSIST"/>
</dbReference>
<keyword evidence="3" id="KW-0547">Nucleotide-binding</keyword>
<dbReference type="Proteomes" id="UP000594261">
    <property type="component" value="Chromosome 4"/>
</dbReference>
<keyword evidence="5" id="KW-0067">ATP-binding</keyword>
<dbReference type="InterPro" id="IPR042197">
    <property type="entry name" value="Apaf_helical"/>
</dbReference>
<evidence type="ECO:0000256" key="4">
    <source>
        <dbReference type="ARBA" id="ARBA00022821"/>
    </source>
</evidence>